<dbReference type="AlphaFoldDB" id="A0A3G2R8Q4"/>
<name>A0A3G2R8Q4_9FIRM</name>
<evidence type="ECO:0000256" key="7">
    <source>
        <dbReference type="ARBA" id="ARBA00022989"/>
    </source>
</evidence>
<dbReference type="InterPro" id="IPR004700">
    <property type="entry name" value="PTS_IIC_man"/>
</dbReference>
<proteinExistence type="predicted"/>
<dbReference type="Proteomes" id="UP000280960">
    <property type="component" value="Chromosome"/>
</dbReference>
<keyword evidence="5" id="KW-0598">Phosphotransferase system</keyword>
<protein>
    <submittedName>
        <fullName evidence="10">PTS sugar transporter subunit IIC</fullName>
    </submittedName>
</protein>
<keyword evidence="11" id="KW-1185">Reference proteome</keyword>
<dbReference type="EMBL" id="CP033169">
    <property type="protein sequence ID" value="AYO31793.1"/>
    <property type="molecule type" value="Genomic_DNA"/>
</dbReference>
<evidence type="ECO:0000256" key="3">
    <source>
        <dbReference type="ARBA" id="ARBA00022475"/>
    </source>
</evidence>
<feature type="transmembrane region" description="Helical" evidence="9">
    <location>
        <begin position="6"/>
        <end position="25"/>
    </location>
</feature>
<gene>
    <name evidence="10" type="ORF">D2962_15350</name>
</gene>
<keyword evidence="2" id="KW-0813">Transport</keyword>
<dbReference type="PANTHER" id="PTHR32502:SF8">
    <property type="entry name" value="N-ACETYLGALACTOSAMINE PERMEASE IIC COMPONENT 1"/>
    <property type="match status" value="1"/>
</dbReference>
<keyword evidence="6 9" id="KW-0812">Transmembrane</keyword>
<accession>A0A3G2R8Q4</accession>
<feature type="transmembrane region" description="Helical" evidence="9">
    <location>
        <begin position="184"/>
        <end position="205"/>
    </location>
</feature>
<dbReference type="RefSeq" id="WP_122015494.1">
    <property type="nucleotide sequence ID" value="NZ_CP033169.1"/>
</dbReference>
<keyword evidence="7 9" id="KW-1133">Transmembrane helix</keyword>
<evidence type="ECO:0000256" key="1">
    <source>
        <dbReference type="ARBA" id="ARBA00004651"/>
    </source>
</evidence>
<organism evidence="10 11">
    <name type="scientific">Biomaibacter acetigenes</name>
    <dbReference type="NCBI Taxonomy" id="2316383"/>
    <lineage>
        <taxon>Bacteria</taxon>
        <taxon>Bacillati</taxon>
        <taxon>Bacillota</taxon>
        <taxon>Clostridia</taxon>
        <taxon>Thermosediminibacterales</taxon>
        <taxon>Tepidanaerobacteraceae</taxon>
        <taxon>Biomaibacter</taxon>
    </lineage>
</organism>
<evidence type="ECO:0000256" key="6">
    <source>
        <dbReference type="ARBA" id="ARBA00022692"/>
    </source>
</evidence>
<evidence type="ECO:0000256" key="5">
    <source>
        <dbReference type="ARBA" id="ARBA00022683"/>
    </source>
</evidence>
<sequence length="251" mass="27373">MSFTQAFLIALFGYFASNYSPWLIGQMGGWYTIGRPLVAGAIIGAILGDIQQGIIIGAAIQALYIGLVTPGGTMPADVNFAAYIGIPLAMVSGSPAEYAVSLSVPLSFLGVSMVYLVITVNVFFVHLQERWIKEGKFGLAGNIPIIGSVTNFVFRFFIIFLANYYGANYVKQLIELIPTSLGNFFIVLGGMLPAVGFGLLLKYVLKENIELLYFLFGFILISVFHLPIVPATIIAMFLAYIDFKYSKEEVA</sequence>
<comment type="subcellular location">
    <subcellularLocation>
        <location evidence="1">Cell membrane</location>
        <topology evidence="1">Multi-pass membrane protein</topology>
    </subcellularLocation>
</comment>
<dbReference type="PANTHER" id="PTHR32502">
    <property type="entry name" value="N-ACETYLGALACTOSAMINE PERMEASE II COMPONENT-RELATED"/>
    <property type="match status" value="1"/>
</dbReference>
<feature type="transmembrane region" description="Helical" evidence="9">
    <location>
        <begin position="106"/>
        <end position="127"/>
    </location>
</feature>
<evidence type="ECO:0000256" key="2">
    <source>
        <dbReference type="ARBA" id="ARBA00022448"/>
    </source>
</evidence>
<feature type="transmembrane region" description="Helical" evidence="9">
    <location>
        <begin position="212"/>
        <end position="241"/>
    </location>
</feature>
<reference evidence="10 11" key="1">
    <citation type="submission" date="2018-10" db="EMBL/GenBank/DDBJ databases">
        <authorList>
            <person name="Zhang X."/>
        </authorList>
    </citation>
    <scope>NUCLEOTIDE SEQUENCE [LARGE SCALE GENOMIC DNA]</scope>
    <source>
        <strain evidence="10 11">SK-G1</strain>
    </source>
</reference>
<keyword evidence="3" id="KW-1003">Cell membrane</keyword>
<evidence type="ECO:0000256" key="8">
    <source>
        <dbReference type="ARBA" id="ARBA00023136"/>
    </source>
</evidence>
<dbReference type="Pfam" id="PF03609">
    <property type="entry name" value="EII-Sor"/>
    <property type="match status" value="1"/>
</dbReference>
<evidence type="ECO:0000256" key="4">
    <source>
        <dbReference type="ARBA" id="ARBA00022597"/>
    </source>
</evidence>
<evidence type="ECO:0000313" key="11">
    <source>
        <dbReference type="Proteomes" id="UP000280960"/>
    </source>
</evidence>
<evidence type="ECO:0000313" key="10">
    <source>
        <dbReference type="EMBL" id="AYO31793.1"/>
    </source>
</evidence>
<keyword evidence="8 9" id="KW-0472">Membrane</keyword>
<dbReference type="PROSITE" id="PS51106">
    <property type="entry name" value="PTS_EIIC_TYPE_4"/>
    <property type="match status" value="1"/>
</dbReference>
<dbReference type="GO" id="GO:0005886">
    <property type="term" value="C:plasma membrane"/>
    <property type="evidence" value="ECO:0007669"/>
    <property type="project" value="UniProtKB-SubCell"/>
</dbReference>
<keyword evidence="4 10" id="KW-0762">Sugar transport</keyword>
<feature type="transmembrane region" description="Helical" evidence="9">
    <location>
        <begin position="139"/>
        <end position="164"/>
    </location>
</feature>
<dbReference type="GO" id="GO:0009401">
    <property type="term" value="P:phosphoenolpyruvate-dependent sugar phosphotransferase system"/>
    <property type="evidence" value="ECO:0007669"/>
    <property type="project" value="UniProtKB-KW"/>
</dbReference>
<evidence type="ECO:0000256" key="9">
    <source>
        <dbReference type="SAM" id="Phobius"/>
    </source>
</evidence>
<dbReference type="InterPro" id="IPR050303">
    <property type="entry name" value="GatZ_KbaZ_carbometab"/>
</dbReference>
<dbReference type="KEGG" id="bacg:D2962_15350"/>
<feature type="transmembrane region" description="Helical" evidence="9">
    <location>
        <begin position="37"/>
        <end position="65"/>
    </location>
</feature>